<dbReference type="Proteomes" id="UP001152798">
    <property type="component" value="Chromosome 3"/>
</dbReference>
<name>A0A9P0EFF0_NEZVI</name>
<accession>A0A9P0EFF0</accession>
<gene>
    <name evidence="1" type="ORF">NEZAVI_LOCUS5751</name>
</gene>
<dbReference type="AlphaFoldDB" id="A0A9P0EFF0"/>
<keyword evidence="2" id="KW-1185">Reference proteome</keyword>
<dbReference type="EMBL" id="OV725079">
    <property type="protein sequence ID" value="CAH1395483.1"/>
    <property type="molecule type" value="Genomic_DNA"/>
</dbReference>
<proteinExistence type="predicted"/>
<evidence type="ECO:0000313" key="2">
    <source>
        <dbReference type="Proteomes" id="UP001152798"/>
    </source>
</evidence>
<evidence type="ECO:0000313" key="1">
    <source>
        <dbReference type="EMBL" id="CAH1395483.1"/>
    </source>
</evidence>
<sequence>MRGIACDLVFQFEAATSVKVRDRGSHDRDRTPPNDLLLVPSKAGALERVAGGSWGMVQEIVIRQENGPLLIYGLG</sequence>
<reference evidence="1" key="1">
    <citation type="submission" date="2022-01" db="EMBL/GenBank/DDBJ databases">
        <authorList>
            <person name="King R."/>
        </authorList>
    </citation>
    <scope>NUCLEOTIDE SEQUENCE</scope>
</reference>
<protein>
    <submittedName>
        <fullName evidence="1">Uncharacterized protein</fullName>
    </submittedName>
</protein>
<organism evidence="1 2">
    <name type="scientific">Nezara viridula</name>
    <name type="common">Southern green stink bug</name>
    <name type="synonym">Cimex viridulus</name>
    <dbReference type="NCBI Taxonomy" id="85310"/>
    <lineage>
        <taxon>Eukaryota</taxon>
        <taxon>Metazoa</taxon>
        <taxon>Ecdysozoa</taxon>
        <taxon>Arthropoda</taxon>
        <taxon>Hexapoda</taxon>
        <taxon>Insecta</taxon>
        <taxon>Pterygota</taxon>
        <taxon>Neoptera</taxon>
        <taxon>Paraneoptera</taxon>
        <taxon>Hemiptera</taxon>
        <taxon>Heteroptera</taxon>
        <taxon>Panheteroptera</taxon>
        <taxon>Pentatomomorpha</taxon>
        <taxon>Pentatomoidea</taxon>
        <taxon>Pentatomidae</taxon>
        <taxon>Pentatominae</taxon>
        <taxon>Nezara</taxon>
    </lineage>
</organism>